<evidence type="ECO:0000256" key="2">
    <source>
        <dbReference type="SAM" id="SignalP"/>
    </source>
</evidence>
<reference evidence="3 4" key="1">
    <citation type="submission" date="2022-02" db="EMBL/GenBank/DDBJ databases">
        <authorList>
            <person name="Min J."/>
        </authorList>
    </citation>
    <scope>NUCLEOTIDE SEQUENCE [LARGE SCALE GENOMIC DNA]</scope>
    <source>
        <strain evidence="3 4">GR10-1</strain>
    </source>
</reference>
<dbReference type="InterPro" id="IPR028974">
    <property type="entry name" value="TSP_type-3_rpt"/>
</dbReference>
<keyword evidence="1" id="KW-0472">Membrane</keyword>
<evidence type="ECO:0008006" key="5">
    <source>
        <dbReference type="Google" id="ProtNLM"/>
    </source>
</evidence>
<proteinExistence type="predicted"/>
<name>A0ABS9SRB2_9BACT</name>
<sequence length="573" mass="60905">MKKLNVFFIPLFLFLGSLFFNIQYTAAQCTTISCGGVLGGTAAGDDLDGDGVCNDKDVDDDNDGIKDIVESPEYFTNLIKDGGFTVSGEPALTNNGWFVGVGTNAYGSNYNYSTPHPYTPSLTTFSYGANNGQVNSPLTGGIFASIGGSNASTGILNVLTEDPNTPIVYKFDQTLNSTINYNLEFDIALRGNSGAPNEDYAVYLYNGTTNQVEQTLHQAALSTLHYVDPGPPYTGGTQGAGYRTLQMSFSVNSSTDQYYLVFKTLGAQNPEDDFVIDRVAMNAGSVRDTDGDGVPDHQDLDSDNDGIADVYESGCTPPSGTTVTDCRLPSPNWGTGCPDGRANVTCASPVNTDGTGLPDYLDLDSDGDGCSDAAEAGTNVYTVNSTGYTVTASQVDANGRTNATCAAPANNSWKTYSANCAQALPVTFDNVTAYIQSGTLQVNWATVTEKNNDHFEIEISKDGKKWNKASNNIISKGDGGNSDVAINYQQSIPLSGMAVMGVSMFLLSMGIMFRRNKWLGSVLMIVGISAVLYGCSKNDNDISATAEKVYVRIKQVDKDGTASYSKVVTAIMK</sequence>
<dbReference type="Proteomes" id="UP001202248">
    <property type="component" value="Unassembled WGS sequence"/>
</dbReference>
<protein>
    <recommendedName>
        <fullName evidence="5">F5/8 type C domain-containing protein</fullName>
    </recommendedName>
</protein>
<accession>A0ABS9SRB2</accession>
<feature type="signal peptide" evidence="2">
    <location>
        <begin position="1"/>
        <end position="26"/>
    </location>
</feature>
<evidence type="ECO:0000313" key="4">
    <source>
        <dbReference type="Proteomes" id="UP001202248"/>
    </source>
</evidence>
<comment type="caution">
    <text evidence="3">The sequence shown here is derived from an EMBL/GenBank/DDBJ whole genome shotgun (WGS) entry which is preliminary data.</text>
</comment>
<keyword evidence="4" id="KW-1185">Reference proteome</keyword>
<evidence type="ECO:0000256" key="1">
    <source>
        <dbReference type="SAM" id="Phobius"/>
    </source>
</evidence>
<dbReference type="RefSeq" id="WP_240833453.1">
    <property type="nucleotide sequence ID" value="NZ_JAKWBL010000005.1"/>
</dbReference>
<organism evidence="3 4">
    <name type="scientific">Niabella ginsengisoli</name>
    <dbReference type="NCBI Taxonomy" id="522298"/>
    <lineage>
        <taxon>Bacteria</taxon>
        <taxon>Pseudomonadati</taxon>
        <taxon>Bacteroidota</taxon>
        <taxon>Chitinophagia</taxon>
        <taxon>Chitinophagales</taxon>
        <taxon>Chitinophagaceae</taxon>
        <taxon>Niabella</taxon>
    </lineage>
</organism>
<keyword evidence="2" id="KW-0732">Signal</keyword>
<dbReference type="PROSITE" id="PS51257">
    <property type="entry name" value="PROKAR_LIPOPROTEIN"/>
    <property type="match status" value="1"/>
</dbReference>
<keyword evidence="1" id="KW-0812">Transmembrane</keyword>
<gene>
    <name evidence="3" type="ORF">MKP09_24980</name>
</gene>
<feature type="chain" id="PRO_5047253536" description="F5/8 type C domain-containing protein" evidence="2">
    <location>
        <begin position="27"/>
        <end position="573"/>
    </location>
</feature>
<dbReference type="SUPFAM" id="SSF103647">
    <property type="entry name" value="TSP type-3 repeat"/>
    <property type="match status" value="1"/>
</dbReference>
<dbReference type="EMBL" id="JAKWBL010000005">
    <property type="protein sequence ID" value="MCH5600933.1"/>
    <property type="molecule type" value="Genomic_DNA"/>
</dbReference>
<keyword evidence="1" id="KW-1133">Transmembrane helix</keyword>
<feature type="transmembrane region" description="Helical" evidence="1">
    <location>
        <begin position="492"/>
        <end position="511"/>
    </location>
</feature>
<evidence type="ECO:0000313" key="3">
    <source>
        <dbReference type="EMBL" id="MCH5600933.1"/>
    </source>
</evidence>
<feature type="transmembrane region" description="Helical" evidence="1">
    <location>
        <begin position="518"/>
        <end position="534"/>
    </location>
</feature>